<dbReference type="RefSeq" id="WP_115515960.1">
    <property type="nucleotide sequence ID" value="NZ_QRGO01000001.1"/>
</dbReference>
<organism evidence="3 4">
    <name type="scientific">Undibacter mobilis</name>
    <dbReference type="NCBI Taxonomy" id="2292256"/>
    <lineage>
        <taxon>Bacteria</taxon>
        <taxon>Pseudomonadati</taxon>
        <taxon>Pseudomonadota</taxon>
        <taxon>Alphaproteobacteria</taxon>
        <taxon>Hyphomicrobiales</taxon>
        <taxon>Nitrobacteraceae</taxon>
        <taxon>Undibacter</taxon>
    </lineage>
</organism>
<dbReference type="PROSITE" id="PS52050">
    <property type="entry name" value="WYL"/>
    <property type="match status" value="1"/>
</dbReference>
<dbReference type="AlphaFoldDB" id="A0A371B8Q3"/>
<dbReference type="Gene3D" id="1.10.10.10">
    <property type="entry name" value="Winged helix-like DNA-binding domain superfamily/Winged helix DNA-binding domain"/>
    <property type="match status" value="1"/>
</dbReference>
<sequence length="227" mass="25901">MSRAVRLLDLVQLLRRRRHPVRGEVLARELGISLRTLYRDIASLQAQGAPIEGEPGLGYVLRPGFTLPPLMFNEDEVEALMLGSHWVSENSDPRLAQAAMDVAAKVAAVLPPDKRELFDNPGLLIVRRGSGANDNLAPIREAIRKERKLKIDYNDVGRSPSSRAIWPFAVGFFEQARVVAAWCELRQDYRHFRIDRIVRLTETDIRYPKRRAVLLKDWRKQMGIASR</sequence>
<keyword evidence="4" id="KW-1185">Reference proteome</keyword>
<evidence type="ECO:0000313" key="3">
    <source>
        <dbReference type="EMBL" id="RDV03934.1"/>
    </source>
</evidence>
<evidence type="ECO:0000259" key="1">
    <source>
        <dbReference type="Pfam" id="PF08279"/>
    </source>
</evidence>
<dbReference type="EMBL" id="QRGO01000001">
    <property type="protein sequence ID" value="RDV03934.1"/>
    <property type="molecule type" value="Genomic_DNA"/>
</dbReference>
<dbReference type="InterPro" id="IPR036390">
    <property type="entry name" value="WH_DNA-bd_sf"/>
</dbReference>
<protein>
    <submittedName>
        <fullName evidence="3">YafY family transcriptional regulator</fullName>
    </submittedName>
</protein>
<accession>A0A371B8Q3</accession>
<dbReference type="InterPro" id="IPR026881">
    <property type="entry name" value="WYL_dom"/>
</dbReference>
<dbReference type="OrthoDB" id="9807255at2"/>
<dbReference type="PANTHER" id="PTHR34580">
    <property type="match status" value="1"/>
</dbReference>
<proteinExistence type="predicted"/>
<dbReference type="InterPro" id="IPR036388">
    <property type="entry name" value="WH-like_DNA-bd_sf"/>
</dbReference>
<feature type="domain" description="WYL" evidence="2">
    <location>
        <begin position="135"/>
        <end position="201"/>
    </location>
</feature>
<dbReference type="InterPro" id="IPR051534">
    <property type="entry name" value="CBASS_pafABC_assoc_protein"/>
</dbReference>
<dbReference type="SUPFAM" id="SSF46785">
    <property type="entry name" value="Winged helix' DNA-binding domain"/>
    <property type="match status" value="1"/>
</dbReference>
<feature type="domain" description="Helix-turn-helix type 11" evidence="1">
    <location>
        <begin position="6"/>
        <end position="59"/>
    </location>
</feature>
<evidence type="ECO:0000313" key="4">
    <source>
        <dbReference type="Proteomes" id="UP000263993"/>
    </source>
</evidence>
<gene>
    <name evidence="3" type="ORF">DXH78_04635</name>
</gene>
<comment type="caution">
    <text evidence="3">The sequence shown here is derived from an EMBL/GenBank/DDBJ whole genome shotgun (WGS) entry which is preliminary data.</text>
</comment>
<dbReference type="Proteomes" id="UP000263993">
    <property type="component" value="Unassembled WGS sequence"/>
</dbReference>
<dbReference type="InterPro" id="IPR013196">
    <property type="entry name" value="HTH_11"/>
</dbReference>
<dbReference type="Pfam" id="PF08279">
    <property type="entry name" value="HTH_11"/>
    <property type="match status" value="1"/>
</dbReference>
<name>A0A371B8Q3_9BRAD</name>
<dbReference type="Pfam" id="PF13280">
    <property type="entry name" value="WYL"/>
    <property type="match status" value="1"/>
</dbReference>
<evidence type="ECO:0000259" key="2">
    <source>
        <dbReference type="Pfam" id="PF13280"/>
    </source>
</evidence>
<reference evidence="4" key="1">
    <citation type="submission" date="2018-08" db="EMBL/GenBank/DDBJ databases">
        <authorList>
            <person name="Kim S.-J."/>
            <person name="Jung G.-Y."/>
        </authorList>
    </citation>
    <scope>NUCLEOTIDE SEQUENCE [LARGE SCALE GENOMIC DNA]</scope>
    <source>
        <strain evidence="4">GY_H</strain>
    </source>
</reference>
<dbReference type="PANTHER" id="PTHR34580:SF3">
    <property type="entry name" value="PROTEIN PAFB"/>
    <property type="match status" value="1"/>
</dbReference>